<evidence type="ECO:0000313" key="7">
    <source>
        <dbReference type="Proteomes" id="UP001060123"/>
    </source>
</evidence>
<keyword evidence="5" id="KW-0614">Plasmid</keyword>
<dbReference type="STRING" id="1041146.GCA_000427985_03234"/>
<dbReference type="PANTHER" id="PTHR31438">
    <property type="entry name" value="LYSINE N-ACYLTRANSFERASE C17G9.06C-RELATED"/>
    <property type="match status" value="1"/>
</dbReference>
<dbReference type="InterPro" id="IPR019432">
    <property type="entry name" value="Acyltransferase_MbtK/IucB-like"/>
</dbReference>
<reference evidence="4 6" key="1">
    <citation type="submission" date="2017-11" db="EMBL/GenBank/DDBJ databases">
        <authorList>
            <person name="Han C.G."/>
        </authorList>
    </citation>
    <scope>NUCLEOTIDE SEQUENCE [LARGE SCALE GENOMIC DNA]</scope>
    <source>
        <strain evidence="4 6">HCNT1</strain>
    </source>
</reference>
<protein>
    <submittedName>
        <fullName evidence="4 5">Acetyltransferase</fullName>
    </submittedName>
</protein>
<dbReference type="AlphaFoldDB" id="A0A2N0DHL9"/>
<evidence type="ECO:0000259" key="3">
    <source>
        <dbReference type="PROSITE" id="PS51186"/>
    </source>
</evidence>
<dbReference type="RefSeq" id="WP_027512141.1">
    <property type="nucleotide sequence ID" value="NZ_CP104144.1"/>
</dbReference>
<sequence>MIDFRPLTEADFPILCEWLNSPHMRAHYQKTPTTIEEVQGKYSERLSPSHPTHCHIAFYRGKPFGMLQCYLLRNYPDFASEMGEHDGVAVDLFIGEPRFMGRGLGKAMLRSYVLNVVPSIFPQDCKCFICHAKENKIAIRGSLSAGFLPYRDVIEGGVESLLLSFDRPI</sequence>
<evidence type="ECO:0000313" key="6">
    <source>
        <dbReference type="Proteomes" id="UP000232164"/>
    </source>
</evidence>
<dbReference type="Gene3D" id="3.40.630.30">
    <property type="match status" value="1"/>
</dbReference>
<proteinExistence type="predicted"/>
<keyword evidence="2" id="KW-0046">Antibiotic resistance</keyword>
<accession>A0A2N0DHL9</accession>
<dbReference type="GO" id="GO:0046677">
    <property type="term" value="P:response to antibiotic"/>
    <property type="evidence" value="ECO:0007669"/>
    <property type="project" value="UniProtKB-KW"/>
</dbReference>
<keyword evidence="4" id="KW-0808">Transferase</keyword>
<dbReference type="PANTHER" id="PTHR31438:SF1">
    <property type="entry name" value="LYSINE N-ACYLTRANSFERASE C17G9.06C-RELATED"/>
    <property type="match status" value="1"/>
</dbReference>
<dbReference type="GO" id="GO:0019290">
    <property type="term" value="P:siderophore biosynthetic process"/>
    <property type="evidence" value="ECO:0007669"/>
    <property type="project" value="InterPro"/>
</dbReference>
<reference evidence="5" key="3">
    <citation type="submission" date="2022-09" db="EMBL/GenBank/DDBJ databases">
        <title>Australian commercial rhizobial inoculants.</title>
        <authorList>
            <person name="Kohlmeier M.G."/>
            <person name="O'Hara G.W."/>
            <person name="Colombi E."/>
            <person name="Ramsay J.P."/>
            <person name="Terpolilli J."/>
        </authorList>
    </citation>
    <scope>NUCLEOTIDE SEQUENCE</scope>
    <source>
        <strain evidence="5">WSM1592</strain>
        <plasmid evidence="5">pWSM1592_1</plasmid>
    </source>
</reference>
<dbReference type="PROSITE" id="PS51186">
    <property type="entry name" value="GNAT"/>
    <property type="match status" value="1"/>
</dbReference>
<feature type="domain" description="N-acetyltransferase" evidence="3">
    <location>
        <begin position="2"/>
        <end position="168"/>
    </location>
</feature>
<evidence type="ECO:0000313" key="5">
    <source>
        <dbReference type="EMBL" id="UWU18624.1"/>
    </source>
</evidence>
<comment type="pathway">
    <text evidence="1">Siderophore biosynthesis.</text>
</comment>
<geneLocation type="plasmid" evidence="5 7">
    <name>pWSM1592_1</name>
</geneLocation>
<reference evidence="4 6" key="2">
    <citation type="submission" date="2017-12" db="EMBL/GenBank/DDBJ databases">
        <title>Genome sequence of Rhizobium sullae HCNT1 isolated from Sulla coronaria nodules and featuring peculiar denitrification phenotypes.</title>
        <authorList>
            <person name="De Diego-Diaz B."/>
            <person name="Treu L."/>
            <person name="Campanaro S."/>
            <person name="Da Silva Duarte V."/>
            <person name="Basaglia M."/>
            <person name="Favaro L."/>
            <person name="Casella S."/>
            <person name="Squartini A."/>
        </authorList>
    </citation>
    <scope>NUCLEOTIDE SEQUENCE [LARGE SCALE GENOMIC DNA]</scope>
    <source>
        <strain evidence="4 6">HCNT1</strain>
    </source>
</reference>
<dbReference type="InterPro" id="IPR000182">
    <property type="entry name" value="GNAT_dom"/>
</dbReference>
<evidence type="ECO:0000313" key="4">
    <source>
        <dbReference type="EMBL" id="PKA45556.1"/>
    </source>
</evidence>
<gene>
    <name evidence="4" type="ORF">CWR43_00020</name>
    <name evidence="5" type="ORF">N2599_25775</name>
</gene>
<evidence type="ECO:0000256" key="1">
    <source>
        <dbReference type="ARBA" id="ARBA00004924"/>
    </source>
</evidence>
<dbReference type="Proteomes" id="UP000232164">
    <property type="component" value="Unassembled WGS sequence"/>
</dbReference>
<organism evidence="4 6">
    <name type="scientific">Rhizobium sullae</name>
    <name type="common">Rhizobium hedysari</name>
    <dbReference type="NCBI Taxonomy" id="50338"/>
    <lineage>
        <taxon>Bacteria</taxon>
        <taxon>Pseudomonadati</taxon>
        <taxon>Pseudomonadota</taxon>
        <taxon>Alphaproteobacteria</taxon>
        <taxon>Hyphomicrobiales</taxon>
        <taxon>Rhizobiaceae</taxon>
        <taxon>Rhizobium/Agrobacterium group</taxon>
        <taxon>Rhizobium</taxon>
    </lineage>
</organism>
<dbReference type="GO" id="GO:0016410">
    <property type="term" value="F:N-acyltransferase activity"/>
    <property type="evidence" value="ECO:0007669"/>
    <property type="project" value="TreeGrafter"/>
</dbReference>
<dbReference type="SMART" id="SM01006">
    <property type="entry name" value="AlcB"/>
    <property type="match status" value="1"/>
</dbReference>
<dbReference type="InterPro" id="IPR016181">
    <property type="entry name" value="Acyl_CoA_acyltransferase"/>
</dbReference>
<name>A0A2N0DHL9_RHISU</name>
<evidence type="ECO:0000256" key="2">
    <source>
        <dbReference type="ARBA" id="ARBA00023251"/>
    </source>
</evidence>
<keyword evidence="7" id="KW-1185">Reference proteome</keyword>
<dbReference type="EMBL" id="CP104144">
    <property type="protein sequence ID" value="UWU18624.1"/>
    <property type="molecule type" value="Genomic_DNA"/>
</dbReference>
<dbReference type="SUPFAM" id="SSF55729">
    <property type="entry name" value="Acyl-CoA N-acyltransferases (Nat)"/>
    <property type="match status" value="1"/>
</dbReference>
<dbReference type="Pfam" id="PF13523">
    <property type="entry name" value="Acetyltransf_8"/>
    <property type="match status" value="1"/>
</dbReference>
<dbReference type="Proteomes" id="UP001060123">
    <property type="component" value="Plasmid pWSM1592_1"/>
</dbReference>
<dbReference type="EMBL" id="PIQN01000001">
    <property type="protein sequence ID" value="PKA45556.1"/>
    <property type="molecule type" value="Genomic_DNA"/>
</dbReference>